<dbReference type="InterPro" id="IPR036259">
    <property type="entry name" value="MFS_trans_sf"/>
</dbReference>
<feature type="transmembrane region" description="Helical" evidence="8">
    <location>
        <begin position="81"/>
        <end position="99"/>
    </location>
</feature>
<dbReference type="InterPro" id="IPR020846">
    <property type="entry name" value="MFS_dom"/>
</dbReference>
<evidence type="ECO:0000256" key="6">
    <source>
        <dbReference type="ARBA" id="ARBA00023136"/>
    </source>
</evidence>
<evidence type="ECO:0000256" key="8">
    <source>
        <dbReference type="SAM" id="Phobius"/>
    </source>
</evidence>
<feature type="transmembrane region" description="Helical" evidence="8">
    <location>
        <begin position="105"/>
        <end position="126"/>
    </location>
</feature>
<dbReference type="FunFam" id="1.20.1250.20:FF:000134">
    <property type="entry name" value="MFS sugar transporter protein"/>
    <property type="match status" value="1"/>
</dbReference>
<reference evidence="11" key="1">
    <citation type="journal article" date="2017" name="Genome Biol.">
        <title>Comparative genomics reveals high biological diversity and specific adaptations in the industrially and medically important fungal genus Aspergillus.</title>
        <authorList>
            <person name="de Vries R.P."/>
            <person name="Riley R."/>
            <person name="Wiebenga A."/>
            <person name="Aguilar-Osorio G."/>
            <person name="Amillis S."/>
            <person name="Uchima C.A."/>
            <person name="Anderluh G."/>
            <person name="Asadollahi M."/>
            <person name="Askin M."/>
            <person name="Barry K."/>
            <person name="Battaglia E."/>
            <person name="Bayram O."/>
            <person name="Benocci T."/>
            <person name="Braus-Stromeyer S.A."/>
            <person name="Caldana C."/>
            <person name="Canovas D."/>
            <person name="Cerqueira G.C."/>
            <person name="Chen F."/>
            <person name="Chen W."/>
            <person name="Choi C."/>
            <person name="Clum A."/>
            <person name="Dos Santos R.A."/>
            <person name="Damasio A.R."/>
            <person name="Diallinas G."/>
            <person name="Emri T."/>
            <person name="Fekete E."/>
            <person name="Flipphi M."/>
            <person name="Freyberg S."/>
            <person name="Gallo A."/>
            <person name="Gournas C."/>
            <person name="Habgood R."/>
            <person name="Hainaut M."/>
            <person name="Harispe M.L."/>
            <person name="Henrissat B."/>
            <person name="Hilden K.S."/>
            <person name="Hope R."/>
            <person name="Hossain A."/>
            <person name="Karabika E."/>
            <person name="Karaffa L."/>
            <person name="Karanyi Z."/>
            <person name="Krasevec N."/>
            <person name="Kuo A."/>
            <person name="Kusch H."/>
            <person name="LaButti K."/>
            <person name="Lagendijk E.L."/>
            <person name="Lapidus A."/>
            <person name="Levasseur A."/>
            <person name="Lindquist E."/>
            <person name="Lipzen A."/>
            <person name="Logrieco A.F."/>
            <person name="MacCabe A."/>
            <person name="Maekelae M.R."/>
            <person name="Malavazi I."/>
            <person name="Melin P."/>
            <person name="Meyer V."/>
            <person name="Mielnichuk N."/>
            <person name="Miskei M."/>
            <person name="Molnar A.P."/>
            <person name="Mule G."/>
            <person name="Ngan C.Y."/>
            <person name="Orejas M."/>
            <person name="Orosz E."/>
            <person name="Ouedraogo J.P."/>
            <person name="Overkamp K.M."/>
            <person name="Park H.-S."/>
            <person name="Perrone G."/>
            <person name="Piumi F."/>
            <person name="Punt P.J."/>
            <person name="Ram A.F."/>
            <person name="Ramon A."/>
            <person name="Rauscher S."/>
            <person name="Record E."/>
            <person name="Riano-Pachon D.M."/>
            <person name="Robert V."/>
            <person name="Roehrig J."/>
            <person name="Ruller R."/>
            <person name="Salamov A."/>
            <person name="Salih N.S."/>
            <person name="Samson R.A."/>
            <person name="Sandor E."/>
            <person name="Sanguinetti M."/>
            <person name="Schuetze T."/>
            <person name="Sepcic K."/>
            <person name="Shelest E."/>
            <person name="Sherlock G."/>
            <person name="Sophianopoulou V."/>
            <person name="Squina F.M."/>
            <person name="Sun H."/>
            <person name="Susca A."/>
            <person name="Todd R.B."/>
            <person name="Tsang A."/>
            <person name="Unkles S.E."/>
            <person name="van de Wiele N."/>
            <person name="van Rossen-Uffink D."/>
            <person name="Oliveira J.V."/>
            <person name="Vesth T.C."/>
            <person name="Visser J."/>
            <person name="Yu J.-H."/>
            <person name="Zhou M."/>
            <person name="Andersen M.R."/>
            <person name="Archer D.B."/>
            <person name="Baker S.E."/>
            <person name="Benoit I."/>
            <person name="Brakhage A.A."/>
            <person name="Braus G.H."/>
            <person name="Fischer R."/>
            <person name="Frisvad J.C."/>
            <person name="Goldman G.H."/>
            <person name="Houbraken J."/>
            <person name="Oakley B."/>
            <person name="Pocsi I."/>
            <person name="Scazzocchio C."/>
            <person name="Seiboth B."/>
            <person name="vanKuyk P.A."/>
            <person name="Wortman J."/>
            <person name="Dyer P.S."/>
            <person name="Grigoriev I.V."/>
        </authorList>
    </citation>
    <scope>NUCLEOTIDE SEQUENCE [LARGE SCALE GENOMIC DNA]</scope>
    <source>
        <strain evidence="11">CBS 506.65</strain>
    </source>
</reference>
<protein>
    <recommendedName>
        <fullName evidence="9">Major facilitator superfamily (MFS) profile domain-containing protein</fullName>
    </recommendedName>
</protein>
<dbReference type="GO" id="GO:0016020">
    <property type="term" value="C:membrane"/>
    <property type="evidence" value="ECO:0007669"/>
    <property type="project" value="UniProtKB-SubCell"/>
</dbReference>
<name>A0A1L9SDN2_9EURO</name>
<comment type="subcellular location">
    <subcellularLocation>
        <location evidence="1">Membrane</location>
        <topology evidence="1">Multi-pass membrane protein</topology>
    </subcellularLocation>
</comment>
<evidence type="ECO:0000256" key="5">
    <source>
        <dbReference type="ARBA" id="ARBA00022989"/>
    </source>
</evidence>
<feature type="transmembrane region" description="Helical" evidence="8">
    <location>
        <begin position="355"/>
        <end position="377"/>
    </location>
</feature>
<feature type="transmembrane region" description="Helical" evidence="8">
    <location>
        <begin position="257"/>
        <end position="279"/>
    </location>
</feature>
<dbReference type="NCBIfam" id="TIGR00879">
    <property type="entry name" value="SP"/>
    <property type="match status" value="1"/>
</dbReference>
<dbReference type="SUPFAM" id="SSF103473">
    <property type="entry name" value="MFS general substrate transporter"/>
    <property type="match status" value="1"/>
</dbReference>
<dbReference type="InterPro" id="IPR003663">
    <property type="entry name" value="Sugar/inositol_transpt"/>
</dbReference>
<dbReference type="OrthoDB" id="6133115at2759"/>
<gene>
    <name evidence="10" type="ORF">ASPZODRAFT_119358</name>
</gene>
<dbReference type="GO" id="GO:0005351">
    <property type="term" value="F:carbohydrate:proton symporter activity"/>
    <property type="evidence" value="ECO:0007669"/>
    <property type="project" value="TreeGrafter"/>
</dbReference>
<evidence type="ECO:0000256" key="1">
    <source>
        <dbReference type="ARBA" id="ARBA00004141"/>
    </source>
</evidence>
<dbReference type="Proteomes" id="UP000184188">
    <property type="component" value="Unassembled WGS sequence"/>
</dbReference>
<dbReference type="PRINTS" id="PR00171">
    <property type="entry name" value="SUGRTRNSPORT"/>
</dbReference>
<keyword evidence="6 8" id="KW-0472">Membrane</keyword>
<evidence type="ECO:0000313" key="10">
    <source>
        <dbReference type="EMBL" id="OJJ45223.1"/>
    </source>
</evidence>
<dbReference type="PROSITE" id="PS00216">
    <property type="entry name" value="SUGAR_TRANSPORT_1"/>
    <property type="match status" value="2"/>
</dbReference>
<feature type="transmembrane region" description="Helical" evidence="8">
    <location>
        <begin position="389"/>
        <end position="411"/>
    </location>
</feature>
<feature type="transmembrane region" description="Helical" evidence="8">
    <location>
        <begin position="54"/>
        <end position="72"/>
    </location>
</feature>
<dbReference type="InterPro" id="IPR005828">
    <property type="entry name" value="MFS_sugar_transport-like"/>
</dbReference>
<feature type="transmembrane region" description="Helical" evidence="8">
    <location>
        <begin position="138"/>
        <end position="163"/>
    </location>
</feature>
<dbReference type="GeneID" id="34607688"/>
<keyword evidence="3 7" id="KW-0813">Transport</keyword>
<proteinExistence type="inferred from homology"/>
<organism evidence="10 11">
    <name type="scientific">Penicilliopsis zonata CBS 506.65</name>
    <dbReference type="NCBI Taxonomy" id="1073090"/>
    <lineage>
        <taxon>Eukaryota</taxon>
        <taxon>Fungi</taxon>
        <taxon>Dikarya</taxon>
        <taxon>Ascomycota</taxon>
        <taxon>Pezizomycotina</taxon>
        <taxon>Eurotiomycetes</taxon>
        <taxon>Eurotiomycetidae</taxon>
        <taxon>Eurotiales</taxon>
        <taxon>Aspergillaceae</taxon>
        <taxon>Penicilliopsis</taxon>
    </lineage>
</organism>
<feature type="domain" description="Major facilitator superfamily (MFS) profile" evidence="9">
    <location>
        <begin position="11"/>
        <end position="442"/>
    </location>
</feature>
<evidence type="ECO:0000256" key="2">
    <source>
        <dbReference type="ARBA" id="ARBA00010992"/>
    </source>
</evidence>
<dbReference type="PANTHER" id="PTHR48022:SF28">
    <property type="entry name" value="MAJOR FACILITATOR SUPERFAMILY (MFS) PROFILE DOMAIN-CONTAINING PROTEIN-RELATED"/>
    <property type="match status" value="1"/>
</dbReference>
<dbReference type="Gene3D" id="1.20.1250.20">
    <property type="entry name" value="MFS general substrate transporter like domains"/>
    <property type="match status" value="1"/>
</dbReference>
<dbReference type="Pfam" id="PF00083">
    <property type="entry name" value="Sugar_tr"/>
    <property type="match status" value="1"/>
</dbReference>
<dbReference type="AlphaFoldDB" id="A0A1L9SDN2"/>
<comment type="similarity">
    <text evidence="2 7">Belongs to the major facilitator superfamily. Sugar transporter (TC 2.A.1.1) family.</text>
</comment>
<dbReference type="RefSeq" id="XP_022579733.1">
    <property type="nucleotide sequence ID" value="XM_022721223.1"/>
</dbReference>
<evidence type="ECO:0000313" key="11">
    <source>
        <dbReference type="Proteomes" id="UP000184188"/>
    </source>
</evidence>
<dbReference type="InterPro" id="IPR050360">
    <property type="entry name" value="MFS_Sugar_Transporters"/>
</dbReference>
<dbReference type="PANTHER" id="PTHR48022">
    <property type="entry name" value="PLASTIDIC GLUCOSE TRANSPORTER 4"/>
    <property type="match status" value="1"/>
</dbReference>
<keyword evidence="4 8" id="KW-0812">Transmembrane</keyword>
<sequence>MLRGRLLMAGVTSACGMGFLLFGYDQGVLGGVINSPTFTQQFNHPSATLQGFMTGIYDLGCLLGSVSTFVFSERIGRKKSMYFGVFFALLGTILQTTALSVKDFIAGRVITGLGIGIMTAIVPTWQSEVSPAKQRGQLLTVQTALITTGFALSNWICLGASYATSSIQWRLPIALQAVFALYTALSVPFLVESPRWLANHRGIDSAAEVIARLHDCEVDDPRVVAVRLEIEATIELHKESTGWKWIFSSQDQNLRRMMLGVVGLYMQQMCGINSIGYYLPIILHEYIGLPPHTALILAAVGATQSTLVAYASVWVIERAGRRKCMLFGACGLAVISAMIGMGLCLHTKSSLTGAVVMYFLFYDVFNLSFLNTPWLYAPEINSLQTRVKGGAAASASNWLFNGIVVAITPIALQNIGWRFYLIFVVFNLSFIPIIYFCYPETKGLSLERINDLFLGDASGWKWLTQGVKESVEIANHRESVQIENKDSLI</sequence>
<evidence type="ECO:0000256" key="4">
    <source>
        <dbReference type="ARBA" id="ARBA00022692"/>
    </source>
</evidence>
<dbReference type="VEuPathDB" id="FungiDB:ASPZODRAFT_119358"/>
<dbReference type="InterPro" id="IPR005829">
    <property type="entry name" value="Sugar_transporter_CS"/>
</dbReference>
<dbReference type="EMBL" id="KV878345">
    <property type="protein sequence ID" value="OJJ45223.1"/>
    <property type="molecule type" value="Genomic_DNA"/>
</dbReference>
<feature type="transmembrane region" description="Helical" evidence="8">
    <location>
        <begin position="325"/>
        <end position="343"/>
    </location>
</feature>
<dbReference type="PROSITE" id="PS50850">
    <property type="entry name" value="MFS"/>
    <property type="match status" value="1"/>
</dbReference>
<accession>A0A1L9SDN2</accession>
<evidence type="ECO:0000256" key="7">
    <source>
        <dbReference type="RuleBase" id="RU003346"/>
    </source>
</evidence>
<evidence type="ECO:0000259" key="9">
    <source>
        <dbReference type="PROSITE" id="PS50850"/>
    </source>
</evidence>
<evidence type="ECO:0000256" key="3">
    <source>
        <dbReference type="ARBA" id="ARBA00022448"/>
    </source>
</evidence>
<feature type="transmembrane region" description="Helical" evidence="8">
    <location>
        <begin position="291"/>
        <end position="313"/>
    </location>
</feature>
<feature type="transmembrane region" description="Helical" evidence="8">
    <location>
        <begin position="417"/>
        <end position="438"/>
    </location>
</feature>
<keyword evidence="11" id="KW-1185">Reference proteome</keyword>
<keyword evidence="5 8" id="KW-1133">Transmembrane helix</keyword>
<feature type="transmembrane region" description="Helical" evidence="8">
    <location>
        <begin position="169"/>
        <end position="191"/>
    </location>
</feature>